<keyword evidence="3" id="KW-1185">Reference proteome</keyword>
<dbReference type="EMBL" id="JANKHO010001186">
    <property type="protein sequence ID" value="KAJ3503102.1"/>
    <property type="molecule type" value="Genomic_DNA"/>
</dbReference>
<dbReference type="AlphaFoldDB" id="A0A9W8JSD7"/>
<feature type="signal peptide" evidence="1">
    <location>
        <begin position="1"/>
        <end position="20"/>
    </location>
</feature>
<evidence type="ECO:0000256" key="1">
    <source>
        <dbReference type="SAM" id="SignalP"/>
    </source>
</evidence>
<organism evidence="2 3">
    <name type="scientific">Agrocybe chaxingu</name>
    <dbReference type="NCBI Taxonomy" id="84603"/>
    <lineage>
        <taxon>Eukaryota</taxon>
        <taxon>Fungi</taxon>
        <taxon>Dikarya</taxon>
        <taxon>Basidiomycota</taxon>
        <taxon>Agaricomycotina</taxon>
        <taxon>Agaricomycetes</taxon>
        <taxon>Agaricomycetidae</taxon>
        <taxon>Agaricales</taxon>
        <taxon>Agaricineae</taxon>
        <taxon>Strophariaceae</taxon>
        <taxon>Agrocybe</taxon>
    </lineage>
</organism>
<sequence>MFVSKYLIVSFGLLFGLVSAAPIELLTEDLIERGPTNAVRPNHMAQAVKVANKIRTNLKTDPDKAVFWSGTREGR</sequence>
<comment type="caution">
    <text evidence="2">The sequence shown here is derived from an EMBL/GenBank/DDBJ whole genome shotgun (WGS) entry which is preliminary data.</text>
</comment>
<proteinExistence type="predicted"/>
<dbReference type="Proteomes" id="UP001148786">
    <property type="component" value="Unassembled WGS sequence"/>
</dbReference>
<accession>A0A9W8JSD7</accession>
<gene>
    <name evidence="2" type="ORF">NLJ89_g8584</name>
</gene>
<keyword evidence="1" id="KW-0732">Signal</keyword>
<reference evidence="2" key="1">
    <citation type="submission" date="2022-07" db="EMBL/GenBank/DDBJ databases">
        <title>Genome Sequence of Agrocybe chaxingu.</title>
        <authorList>
            <person name="Buettner E."/>
        </authorList>
    </citation>
    <scope>NUCLEOTIDE SEQUENCE</scope>
    <source>
        <strain evidence="2">MP-N11</strain>
    </source>
</reference>
<evidence type="ECO:0000313" key="2">
    <source>
        <dbReference type="EMBL" id="KAJ3503102.1"/>
    </source>
</evidence>
<evidence type="ECO:0000313" key="3">
    <source>
        <dbReference type="Proteomes" id="UP001148786"/>
    </source>
</evidence>
<name>A0A9W8JSD7_9AGAR</name>
<protein>
    <submittedName>
        <fullName evidence="2">Uncharacterized protein</fullName>
    </submittedName>
</protein>
<feature type="chain" id="PRO_5040863818" evidence="1">
    <location>
        <begin position="21"/>
        <end position="75"/>
    </location>
</feature>